<evidence type="ECO:0000256" key="7">
    <source>
        <dbReference type="ARBA" id="ARBA00022840"/>
    </source>
</evidence>
<dbReference type="SMART" id="SM00388">
    <property type="entry name" value="HisKA"/>
    <property type="match status" value="1"/>
</dbReference>
<dbReference type="Proteomes" id="UP000552954">
    <property type="component" value="Unassembled WGS sequence"/>
</dbReference>
<dbReference type="PANTHER" id="PTHR43065">
    <property type="entry name" value="SENSOR HISTIDINE KINASE"/>
    <property type="match status" value="1"/>
</dbReference>
<dbReference type="InterPro" id="IPR003661">
    <property type="entry name" value="HisK_dim/P_dom"/>
</dbReference>
<dbReference type="SUPFAM" id="SSF55874">
    <property type="entry name" value="ATPase domain of HSP90 chaperone/DNA topoisomerase II/histidine kinase"/>
    <property type="match status" value="1"/>
</dbReference>
<dbReference type="Gene3D" id="1.10.287.130">
    <property type="match status" value="1"/>
</dbReference>
<comment type="catalytic activity">
    <reaction evidence="1">
        <text>ATP + protein L-histidine = ADP + protein N-phospho-L-histidine.</text>
        <dbReference type="EC" id="2.7.13.3"/>
    </reaction>
</comment>
<dbReference type="EMBL" id="JABFCS010000001">
    <property type="protein sequence ID" value="NNU44268.1"/>
    <property type="molecule type" value="Genomic_DNA"/>
</dbReference>
<evidence type="ECO:0000256" key="8">
    <source>
        <dbReference type="ARBA" id="ARBA00023012"/>
    </source>
</evidence>
<keyword evidence="10" id="KW-1133">Transmembrane helix</keyword>
<name>A0A849K7C8_9BURK</name>
<organism evidence="12 13">
    <name type="scientific">Ramlibacter montanisoli</name>
    <dbReference type="NCBI Taxonomy" id="2732512"/>
    <lineage>
        <taxon>Bacteria</taxon>
        <taxon>Pseudomonadati</taxon>
        <taxon>Pseudomonadota</taxon>
        <taxon>Betaproteobacteria</taxon>
        <taxon>Burkholderiales</taxon>
        <taxon>Comamonadaceae</taxon>
        <taxon>Ramlibacter</taxon>
    </lineage>
</organism>
<dbReference type="InterPro" id="IPR036890">
    <property type="entry name" value="HATPase_C_sf"/>
</dbReference>
<dbReference type="AlphaFoldDB" id="A0A849K7C8"/>
<gene>
    <name evidence="12" type="ORF">HK415_15540</name>
</gene>
<evidence type="ECO:0000256" key="2">
    <source>
        <dbReference type="ARBA" id="ARBA00012438"/>
    </source>
</evidence>
<evidence type="ECO:0000256" key="4">
    <source>
        <dbReference type="ARBA" id="ARBA00022679"/>
    </source>
</evidence>
<keyword evidence="8" id="KW-0902">Two-component regulatory system</keyword>
<reference evidence="12 13" key="2">
    <citation type="submission" date="2020-06" db="EMBL/GenBank/DDBJ databases">
        <title>Ramlibacter rhizophilus sp. nov., isolated from rhizosphere soil of national flower Mugunghwa from South Korea.</title>
        <authorList>
            <person name="Zheng-Fei Y."/>
            <person name="Huan T."/>
        </authorList>
    </citation>
    <scope>NUCLEOTIDE SEQUENCE [LARGE SCALE GENOMIC DNA]</scope>
    <source>
        <strain evidence="12 13">B156</strain>
    </source>
</reference>
<evidence type="ECO:0000256" key="3">
    <source>
        <dbReference type="ARBA" id="ARBA00022553"/>
    </source>
</evidence>
<dbReference type="CDD" id="cd00082">
    <property type="entry name" value="HisKA"/>
    <property type="match status" value="1"/>
</dbReference>
<keyword evidence="6 12" id="KW-0418">Kinase</keyword>
<evidence type="ECO:0000259" key="11">
    <source>
        <dbReference type="PROSITE" id="PS50109"/>
    </source>
</evidence>
<evidence type="ECO:0000256" key="1">
    <source>
        <dbReference type="ARBA" id="ARBA00000085"/>
    </source>
</evidence>
<evidence type="ECO:0000313" key="13">
    <source>
        <dbReference type="Proteomes" id="UP000552954"/>
    </source>
</evidence>
<dbReference type="Pfam" id="PF02518">
    <property type="entry name" value="HATPase_c"/>
    <property type="match status" value="1"/>
</dbReference>
<dbReference type="SUPFAM" id="SSF47384">
    <property type="entry name" value="Homodimeric domain of signal transducing histidine kinase"/>
    <property type="match status" value="1"/>
</dbReference>
<keyword evidence="9" id="KW-0175">Coiled coil</keyword>
<sequence>MLPIRRYRAPLALWLALTALGCVALARGELQRLQDAFETDARIVHRLLSQRVVQHDAVLATLALLQPGAGPAAQEQRLPALYPQILSVQRRDAGAAWPDAALAAAAGPRSRSTRRAALADLDLQSGRYRLVLAGEPASFAAQFDLRQVVPWNEWPMAPQDSPVRVTLEHEGQRFIVQPGHGEGPWSFSFHKHLAAESQPFDVVAQRKVGWSELPWLAMLAWAGAVALGVAAWQWLRRQRAERQRAEELLRLGQVARLNTLGELAAGMAHELNQPLAAVLASTQAARRLLADDPPEMDTARGAMRQAEEQARRAADVLARLRRGVERPAASAALQPVVLQDAVRNAFYLLEPEFARRRVAPQLDAQAEAVAVQAEPVALEQIIHNLLTNALQALDQVPPEERQLSVRLEADQREGALTVGDSGPGIAPEVLPRIFEPFFTTREHGLGLGLSLCETLAAGMGGRLDVQARAPRGAAFTLSLPLAAS</sequence>
<evidence type="ECO:0000313" key="12">
    <source>
        <dbReference type="EMBL" id="NNU44268.1"/>
    </source>
</evidence>
<dbReference type="Gene3D" id="3.30.565.10">
    <property type="entry name" value="Histidine kinase-like ATPase, C-terminal domain"/>
    <property type="match status" value="1"/>
</dbReference>
<feature type="coiled-coil region" evidence="9">
    <location>
        <begin position="296"/>
        <end position="323"/>
    </location>
</feature>
<dbReference type="RefSeq" id="WP_171560934.1">
    <property type="nucleotide sequence ID" value="NZ_JABFCS010000001.1"/>
</dbReference>
<keyword evidence="5" id="KW-0547">Nucleotide-binding</keyword>
<dbReference type="PROSITE" id="PS50109">
    <property type="entry name" value="HIS_KIN"/>
    <property type="match status" value="1"/>
</dbReference>
<dbReference type="InterPro" id="IPR003594">
    <property type="entry name" value="HATPase_dom"/>
</dbReference>
<accession>A0A849K7C8</accession>
<dbReference type="PRINTS" id="PR00344">
    <property type="entry name" value="BCTRLSENSOR"/>
</dbReference>
<dbReference type="GO" id="GO:0005524">
    <property type="term" value="F:ATP binding"/>
    <property type="evidence" value="ECO:0007669"/>
    <property type="project" value="UniProtKB-KW"/>
</dbReference>
<keyword evidence="10" id="KW-0812">Transmembrane</keyword>
<keyword evidence="7" id="KW-0067">ATP-binding</keyword>
<keyword evidence="4" id="KW-0808">Transferase</keyword>
<keyword evidence="13" id="KW-1185">Reference proteome</keyword>
<dbReference type="SMART" id="SM00387">
    <property type="entry name" value="HATPase_c"/>
    <property type="match status" value="1"/>
</dbReference>
<dbReference type="InterPro" id="IPR036097">
    <property type="entry name" value="HisK_dim/P_sf"/>
</dbReference>
<dbReference type="Pfam" id="PF00512">
    <property type="entry name" value="HisKA"/>
    <property type="match status" value="1"/>
</dbReference>
<dbReference type="InterPro" id="IPR005467">
    <property type="entry name" value="His_kinase_dom"/>
</dbReference>
<keyword evidence="3" id="KW-0597">Phosphoprotein</keyword>
<feature type="domain" description="Histidine kinase" evidence="11">
    <location>
        <begin position="266"/>
        <end position="483"/>
    </location>
</feature>
<keyword evidence="10" id="KW-0472">Membrane</keyword>
<comment type="caution">
    <text evidence="12">The sequence shown here is derived from an EMBL/GenBank/DDBJ whole genome shotgun (WGS) entry which is preliminary data.</text>
</comment>
<evidence type="ECO:0000256" key="10">
    <source>
        <dbReference type="SAM" id="Phobius"/>
    </source>
</evidence>
<evidence type="ECO:0000256" key="5">
    <source>
        <dbReference type="ARBA" id="ARBA00022741"/>
    </source>
</evidence>
<evidence type="ECO:0000256" key="9">
    <source>
        <dbReference type="SAM" id="Coils"/>
    </source>
</evidence>
<evidence type="ECO:0000256" key="6">
    <source>
        <dbReference type="ARBA" id="ARBA00022777"/>
    </source>
</evidence>
<reference evidence="12 13" key="1">
    <citation type="submission" date="2020-05" db="EMBL/GenBank/DDBJ databases">
        <authorList>
            <person name="Khan S.A."/>
            <person name="Jeon C.O."/>
            <person name="Chun B.H."/>
        </authorList>
    </citation>
    <scope>NUCLEOTIDE SEQUENCE [LARGE SCALE GENOMIC DNA]</scope>
    <source>
        <strain evidence="12 13">B156</strain>
    </source>
</reference>
<dbReference type="PANTHER" id="PTHR43065:SF46">
    <property type="entry name" value="C4-DICARBOXYLATE TRANSPORT SENSOR PROTEIN DCTB"/>
    <property type="match status" value="1"/>
</dbReference>
<dbReference type="EC" id="2.7.13.3" evidence="2"/>
<feature type="transmembrane region" description="Helical" evidence="10">
    <location>
        <begin position="215"/>
        <end position="235"/>
    </location>
</feature>
<dbReference type="GO" id="GO:0000155">
    <property type="term" value="F:phosphorelay sensor kinase activity"/>
    <property type="evidence" value="ECO:0007669"/>
    <property type="project" value="InterPro"/>
</dbReference>
<proteinExistence type="predicted"/>
<dbReference type="PROSITE" id="PS51257">
    <property type="entry name" value="PROKAR_LIPOPROTEIN"/>
    <property type="match status" value="1"/>
</dbReference>
<protein>
    <recommendedName>
        <fullName evidence="2">histidine kinase</fullName>
        <ecNumber evidence="2">2.7.13.3</ecNumber>
    </recommendedName>
</protein>
<dbReference type="InterPro" id="IPR004358">
    <property type="entry name" value="Sig_transdc_His_kin-like_C"/>
</dbReference>